<name>A0A9X9M0J2_GULGU</name>
<reference evidence="1 2" key="1">
    <citation type="submission" date="2018-10" db="EMBL/GenBank/DDBJ databases">
        <authorList>
            <person name="Ekblom R."/>
            <person name="Jareborg N."/>
        </authorList>
    </citation>
    <scope>NUCLEOTIDE SEQUENCE [LARGE SCALE GENOMIC DNA]</scope>
    <source>
        <tissue evidence="1">Muscle</tissue>
    </source>
</reference>
<accession>A0A9X9M0J2</accession>
<keyword evidence="2" id="KW-1185">Reference proteome</keyword>
<gene>
    <name evidence="1" type="ORF">BN2614_LOCUS1</name>
</gene>
<feature type="non-terminal residue" evidence="1">
    <location>
        <position position="93"/>
    </location>
</feature>
<sequence length="93" mass="9968">MGPTSAKTDRGEAAKEIQALRDQGIPVDDDKTPTTTWVSCLPGAPGWLSWLSVCPPFRSQCQDPGIEPHVWAPCSARSLLLPLPPACSSPCLR</sequence>
<dbReference type="EMBL" id="CYRY02034493">
    <property type="protein sequence ID" value="VCX10744.1"/>
    <property type="molecule type" value="Genomic_DNA"/>
</dbReference>
<evidence type="ECO:0000313" key="1">
    <source>
        <dbReference type="EMBL" id="VCX10744.1"/>
    </source>
</evidence>
<protein>
    <submittedName>
        <fullName evidence="1">Uncharacterized protein</fullName>
    </submittedName>
</protein>
<proteinExistence type="predicted"/>
<dbReference type="AlphaFoldDB" id="A0A9X9M0J2"/>
<evidence type="ECO:0000313" key="2">
    <source>
        <dbReference type="Proteomes" id="UP000269945"/>
    </source>
</evidence>
<dbReference type="Proteomes" id="UP000269945">
    <property type="component" value="Unassembled WGS sequence"/>
</dbReference>
<organism evidence="1 2">
    <name type="scientific">Gulo gulo</name>
    <name type="common">Wolverine</name>
    <name type="synonym">Gluton</name>
    <dbReference type="NCBI Taxonomy" id="48420"/>
    <lineage>
        <taxon>Eukaryota</taxon>
        <taxon>Metazoa</taxon>
        <taxon>Chordata</taxon>
        <taxon>Craniata</taxon>
        <taxon>Vertebrata</taxon>
        <taxon>Euteleostomi</taxon>
        <taxon>Mammalia</taxon>
        <taxon>Eutheria</taxon>
        <taxon>Laurasiatheria</taxon>
        <taxon>Carnivora</taxon>
        <taxon>Caniformia</taxon>
        <taxon>Musteloidea</taxon>
        <taxon>Mustelidae</taxon>
        <taxon>Guloninae</taxon>
        <taxon>Gulo</taxon>
    </lineage>
</organism>
<comment type="caution">
    <text evidence="1">The sequence shown here is derived from an EMBL/GenBank/DDBJ whole genome shotgun (WGS) entry which is preliminary data.</text>
</comment>